<keyword evidence="2" id="KW-1185">Reference proteome</keyword>
<dbReference type="Proteomes" id="UP000005239">
    <property type="component" value="Unassembled WGS sequence"/>
</dbReference>
<name>A0A2A6C5Q9_PRIPA</name>
<protein>
    <submittedName>
        <fullName evidence="1">Uncharacterized protein</fullName>
    </submittedName>
</protein>
<reference evidence="1" key="2">
    <citation type="submission" date="2022-06" db="UniProtKB">
        <authorList>
            <consortium name="EnsemblMetazoa"/>
        </authorList>
    </citation>
    <scope>IDENTIFICATION</scope>
    <source>
        <strain evidence="1">PS312</strain>
    </source>
</reference>
<dbReference type="AlphaFoldDB" id="A0A2A6C5Q9"/>
<dbReference type="EnsemblMetazoa" id="PPA43547.1">
    <property type="protein sequence ID" value="PPA43547.1"/>
    <property type="gene ID" value="WBGene00281916"/>
</dbReference>
<sequence>MGICFLLSSCFNCTRRTCSDATPIDQREDTSSLDAMGSERLPSSSLISSSPHPPSNPFNTGLTH</sequence>
<accession>A0A8R1V3V8</accession>
<proteinExistence type="predicted"/>
<gene>
    <name evidence="1" type="primary">WBGene00281916</name>
</gene>
<reference evidence="2" key="1">
    <citation type="journal article" date="2008" name="Nat. Genet.">
        <title>The Pristionchus pacificus genome provides a unique perspective on nematode lifestyle and parasitism.</title>
        <authorList>
            <person name="Dieterich C."/>
            <person name="Clifton S.W."/>
            <person name="Schuster L.N."/>
            <person name="Chinwalla A."/>
            <person name="Delehaunty K."/>
            <person name="Dinkelacker I."/>
            <person name="Fulton L."/>
            <person name="Fulton R."/>
            <person name="Godfrey J."/>
            <person name="Minx P."/>
            <person name="Mitreva M."/>
            <person name="Roeseler W."/>
            <person name="Tian H."/>
            <person name="Witte H."/>
            <person name="Yang S.P."/>
            <person name="Wilson R.K."/>
            <person name="Sommer R.J."/>
        </authorList>
    </citation>
    <scope>NUCLEOTIDE SEQUENCE [LARGE SCALE GENOMIC DNA]</scope>
    <source>
        <strain evidence="2">PS312</strain>
    </source>
</reference>
<evidence type="ECO:0000313" key="2">
    <source>
        <dbReference type="Proteomes" id="UP000005239"/>
    </source>
</evidence>
<accession>A0A2A6C5Q9</accession>
<evidence type="ECO:0000313" key="1">
    <source>
        <dbReference type="EnsemblMetazoa" id="PPA43547.1"/>
    </source>
</evidence>
<organism evidence="1 2">
    <name type="scientific">Pristionchus pacificus</name>
    <name type="common">Parasitic nematode worm</name>
    <dbReference type="NCBI Taxonomy" id="54126"/>
    <lineage>
        <taxon>Eukaryota</taxon>
        <taxon>Metazoa</taxon>
        <taxon>Ecdysozoa</taxon>
        <taxon>Nematoda</taxon>
        <taxon>Chromadorea</taxon>
        <taxon>Rhabditida</taxon>
        <taxon>Rhabditina</taxon>
        <taxon>Diplogasteromorpha</taxon>
        <taxon>Diplogasteroidea</taxon>
        <taxon>Neodiplogasteridae</taxon>
        <taxon>Pristionchus</taxon>
    </lineage>
</organism>